<feature type="chain" id="PRO_5035025133" description="LPS-assembly protein LptD" evidence="4">
    <location>
        <begin position="33"/>
        <end position="746"/>
    </location>
</feature>
<dbReference type="Pfam" id="PF03968">
    <property type="entry name" value="LptD_N"/>
    <property type="match status" value="1"/>
</dbReference>
<keyword evidence="8" id="KW-1185">Reference proteome</keyword>
<proteinExistence type="inferred from homology"/>
<comment type="function">
    <text evidence="4">Involved in the assembly of lipopolysaccharide (LPS) at the surface of the outer membrane.</text>
</comment>
<dbReference type="OrthoDB" id="9760225at2"/>
<dbReference type="Gene3D" id="2.60.450.10">
    <property type="entry name" value="Lipopolysaccharide (LPS) transport protein A like domain"/>
    <property type="match status" value="1"/>
</dbReference>
<dbReference type="InterPro" id="IPR007543">
    <property type="entry name" value="LptD_C"/>
</dbReference>
<evidence type="ECO:0000313" key="7">
    <source>
        <dbReference type="EMBL" id="SIQ09993.1"/>
    </source>
</evidence>
<comment type="subcellular location">
    <subcellularLocation>
        <location evidence="4">Cell outer membrane</location>
    </subcellularLocation>
</comment>
<evidence type="ECO:0000256" key="4">
    <source>
        <dbReference type="HAMAP-Rule" id="MF_01411"/>
    </source>
</evidence>
<protein>
    <recommendedName>
        <fullName evidence="4">LPS-assembly protein LptD</fullName>
    </recommendedName>
</protein>
<feature type="signal peptide" evidence="4">
    <location>
        <begin position="1"/>
        <end position="32"/>
    </location>
</feature>
<organism evidence="7 8">
    <name type="scientific">Acidiphilium rubrum</name>
    <dbReference type="NCBI Taxonomy" id="526"/>
    <lineage>
        <taxon>Bacteria</taxon>
        <taxon>Pseudomonadati</taxon>
        <taxon>Pseudomonadota</taxon>
        <taxon>Alphaproteobacteria</taxon>
        <taxon>Acetobacterales</taxon>
        <taxon>Acidocellaceae</taxon>
        <taxon>Acidiphilium</taxon>
    </lineage>
</organism>
<dbReference type="PANTHER" id="PTHR30189">
    <property type="entry name" value="LPS-ASSEMBLY PROTEIN"/>
    <property type="match status" value="1"/>
</dbReference>
<dbReference type="InterPro" id="IPR050218">
    <property type="entry name" value="LptD"/>
</dbReference>
<evidence type="ECO:0000256" key="1">
    <source>
        <dbReference type="ARBA" id="ARBA00022729"/>
    </source>
</evidence>
<dbReference type="PANTHER" id="PTHR30189:SF1">
    <property type="entry name" value="LPS-ASSEMBLY PROTEIN LPTD"/>
    <property type="match status" value="1"/>
</dbReference>
<dbReference type="Pfam" id="PF04453">
    <property type="entry name" value="LptD"/>
    <property type="match status" value="1"/>
</dbReference>
<name>A0A8G2CHR6_ACIRU</name>
<comment type="caution">
    <text evidence="7">The sequence shown here is derived from an EMBL/GenBank/DDBJ whole genome shotgun (WGS) entry which is preliminary data.</text>
</comment>
<evidence type="ECO:0000259" key="6">
    <source>
        <dbReference type="Pfam" id="PF04453"/>
    </source>
</evidence>
<evidence type="ECO:0000313" key="8">
    <source>
        <dbReference type="Proteomes" id="UP000186308"/>
    </source>
</evidence>
<dbReference type="GO" id="GO:0015920">
    <property type="term" value="P:lipopolysaccharide transport"/>
    <property type="evidence" value="ECO:0007669"/>
    <property type="project" value="InterPro"/>
</dbReference>
<dbReference type="AlphaFoldDB" id="A0A8G2CHR6"/>
<keyword evidence="2 4" id="KW-0472">Membrane</keyword>
<dbReference type="HAMAP" id="MF_01411">
    <property type="entry name" value="LPS_assembly_LptD"/>
    <property type="match status" value="1"/>
</dbReference>
<evidence type="ECO:0000256" key="2">
    <source>
        <dbReference type="ARBA" id="ARBA00023136"/>
    </source>
</evidence>
<dbReference type="GO" id="GO:0009279">
    <property type="term" value="C:cell outer membrane"/>
    <property type="evidence" value="ECO:0007669"/>
    <property type="project" value="UniProtKB-SubCell"/>
</dbReference>
<dbReference type="InterPro" id="IPR005653">
    <property type="entry name" value="OstA-like_N"/>
</dbReference>
<comment type="subunit">
    <text evidence="4">Component of the lipopolysaccharide transport and assembly complex.</text>
</comment>
<dbReference type="GO" id="GO:0043165">
    <property type="term" value="P:Gram-negative-bacterium-type cell outer membrane assembly"/>
    <property type="evidence" value="ECO:0007669"/>
    <property type="project" value="UniProtKB-UniRule"/>
</dbReference>
<dbReference type="GO" id="GO:1990351">
    <property type="term" value="C:transporter complex"/>
    <property type="evidence" value="ECO:0007669"/>
    <property type="project" value="TreeGrafter"/>
</dbReference>
<keyword evidence="3 4" id="KW-0998">Cell outer membrane</keyword>
<accession>A0A8G2CHR6</accession>
<keyword evidence="1 4" id="KW-0732">Signal</keyword>
<dbReference type="Proteomes" id="UP000186308">
    <property type="component" value="Unassembled WGS sequence"/>
</dbReference>
<feature type="domain" description="Organic solvent tolerance-like N-terminal" evidence="5">
    <location>
        <begin position="55"/>
        <end position="133"/>
    </location>
</feature>
<comment type="caution">
    <text evidence="4">Lacks conserved residue(s) required for the propagation of feature annotation.</text>
</comment>
<sequence length="746" mass="81223" precursor="true">MKGAHHRRHRQCHIVGLGLAIASLAGAPQARAQMAGLIAGPERPISKTAPVTFLADQVSYDRQTGIVTATGDVQAWQNGHVLYADKVVIDRNHNTATAIGHVVMMEPSGEIAFAKRADLSNGMKNAVMSDVATMLAENGRIVANGARRYGGVLNELSKPVYSTCDLCKHDPTAAPLWQIKARSAVEDLQHKVIEYHDAELEIYGFPVFYLPYISQPDPSVRRQSGLLIPSFGSSTHIGTFFAIPYFWDISKSQDATIVPIIATKAGPVLDVKYRQALNNGKLTVNISAGHDRYAQNSGLSDAIFSNGVFDLNNTWRAGFSYNHTSSTQYLNDFRYLPNQNFLASNAYLEGFGVGSYAKISADTYQGLVATVTQSNVPIVAPYARYDYFGAPDQWGGRFSMDASAYNIARQVGTSSRRVAVVSNYDLPATGPDGILFDSRVRLIAAGYDSSKLNEQPNYSNVGSAETARAIPIGAISARWPLERSAGDWGEQIIEPRVQLEVAPNYGVTQNQLIPNEDSLDFQFSDANLFSLQRFGGIDRFAGGSRVDYALQGAWYLPNGAYATGLIGQSYAFHKSLVYPVDSGLNDNVSDIVGRATLAPVSWLSFTYRTRLSHQDLGARMIDAYATVGNKALRLSGGYFYSATNPYYLFTQAGAPPASYFVPQREITLGAATSLIPHWTFSGATQRNIATGKFDNAALAATWQNECTAVNVSFYRSFTSFNYDHGTTTLLINITLKTLGNIGFSAL</sequence>
<dbReference type="RefSeq" id="WP_029312692.1">
    <property type="nucleotide sequence ID" value="NZ_FTNE01000001.1"/>
</dbReference>
<gene>
    <name evidence="4" type="primary">lptD</name>
    <name evidence="7" type="ORF">SAMN05421828_101267</name>
</gene>
<dbReference type="InterPro" id="IPR020889">
    <property type="entry name" value="LipoPS_assembly_LptD"/>
</dbReference>
<comment type="similarity">
    <text evidence="4">Belongs to the LptD family.</text>
</comment>
<evidence type="ECO:0000256" key="3">
    <source>
        <dbReference type="ARBA" id="ARBA00023237"/>
    </source>
</evidence>
<dbReference type="EMBL" id="FTNE01000001">
    <property type="protein sequence ID" value="SIQ09993.1"/>
    <property type="molecule type" value="Genomic_DNA"/>
</dbReference>
<feature type="domain" description="LptD C-terminal" evidence="6">
    <location>
        <begin position="303"/>
        <end position="648"/>
    </location>
</feature>
<evidence type="ECO:0000259" key="5">
    <source>
        <dbReference type="Pfam" id="PF03968"/>
    </source>
</evidence>
<reference evidence="7 8" key="1">
    <citation type="submission" date="2017-01" db="EMBL/GenBank/DDBJ databases">
        <authorList>
            <person name="Varghese N."/>
            <person name="Submissions S."/>
        </authorList>
    </citation>
    <scope>NUCLEOTIDE SEQUENCE [LARGE SCALE GENOMIC DNA]</scope>
    <source>
        <strain evidence="7 8">ATCC 35905</strain>
    </source>
</reference>